<evidence type="ECO:0000313" key="1">
    <source>
        <dbReference type="EMBL" id="KAJ8033976.1"/>
    </source>
</evidence>
<sequence>MMLLNVVLMQSVKREITSHDVTATQAITGMGSTVPLVCLPEIVKMYMTEASLPAVYTI</sequence>
<name>A0A9Q1H697_HOLLE</name>
<reference evidence="1" key="1">
    <citation type="submission" date="2021-10" db="EMBL/GenBank/DDBJ databases">
        <title>Tropical sea cucumber genome reveals ecological adaptation and Cuvierian tubules defense mechanism.</title>
        <authorList>
            <person name="Chen T."/>
        </authorList>
    </citation>
    <scope>NUCLEOTIDE SEQUENCE</scope>
    <source>
        <strain evidence="1">Nanhai2018</strain>
        <tissue evidence="1">Muscle</tissue>
    </source>
</reference>
<keyword evidence="2" id="KW-1185">Reference proteome</keyword>
<dbReference type="AlphaFoldDB" id="A0A9Q1H697"/>
<accession>A0A9Q1H697</accession>
<dbReference type="EMBL" id="JAIZAY010000011">
    <property type="protein sequence ID" value="KAJ8033976.1"/>
    <property type="molecule type" value="Genomic_DNA"/>
</dbReference>
<comment type="caution">
    <text evidence="1">The sequence shown here is derived from an EMBL/GenBank/DDBJ whole genome shotgun (WGS) entry which is preliminary data.</text>
</comment>
<evidence type="ECO:0000313" key="2">
    <source>
        <dbReference type="Proteomes" id="UP001152320"/>
    </source>
</evidence>
<protein>
    <submittedName>
        <fullName evidence="1">Uncharacterized protein</fullName>
    </submittedName>
</protein>
<gene>
    <name evidence="1" type="ORF">HOLleu_24376</name>
</gene>
<dbReference type="Proteomes" id="UP001152320">
    <property type="component" value="Chromosome 11"/>
</dbReference>
<organism evidence="1 2">
    <name type="scientific">Holothuria leucospilota</name>
    <name type="common">Black long sea cucumber</name>
    <name type="synonym">Mertensiothuria leucospilota</name>
    <dbReference type="NCBI Taxonomy" id="206669"/>
    <lineage>
        <taxon>Eukaryota</taxon>
        <taxon>Metazoa</taxon>
        <taxon>Echinodermata</taxon>
        <taxon>Eleutherozoa</taxon>
        <taxon>Echinozoa</taxon>
        <taxon>Holothuroidea</taxon>
        <taxon>Aspidochirotacea</taxon>
        <taxon>Aspidochirotida</taxon>
        <taxon>Holothuriidae</taxon>
        <taxon>Holothuria</taxon>
    </lineage>
</organism>
<proteinExistence type="predicted"/>